<dbReference type="EMBL" id="LN907858">
    <property type="protein sequence ID" value="CUU40724.1"/>
    <property type="molecule type" value="Genomic_DNA"/>
</dbReference>
<dbReference type="PATRIC" id="fig|76936.10.peg.1796"/>
<accession>A0A0S4PZ79</accession>
<dbReference type="Proteomes" id="UP000064525">
    <property type="component" value="Chromosome I"/>
</dbReference>
<protein>
    <recommendedName>
        <fullName evidence="5">Integral membrane protein</fullName>
    </recommendedName>
</protein>
<feature type="transmembrane region" description="Helical" evidence="2">
    <location>
        <begin position="71"/>
        <end position="89"/>
    </location>
</feature>
<feature type="transmembrane region" description="Helical" evidence="2">
    <location>
        <begin position="101"/>
        <end position="131"/>
    </location>
</feature>
<feature type="region of interest" description="Disordered" evidence="1">
    <location>
        <begin position="409"/>
        <end position="449"/>
    </location>
</feature>
<feature type="transmembrane region" description="Helical" evidence="2">
    <location>
        <begin position="143"/>
        <end position="168"/>
    </location>
</feature>
<evidence type="ECO:0000313" key="4">
    <source>
        <dbReference type="Proteomes" id="UP000064525"/>
    </source>
</evidence>
<feature type="transmembrane region" description="Helical" evidence="2">
    <location>
        <begin position="291"/>
        <end position="313"/>
    </location>
</feature>
<evidence type="ECO:0008006" key="5">
    <source>
        <dbReference type="Google" id="ProtNLM"/>
    </source>
</evidence>
<feature type="transmembrane region" description="Helical" evidence="2">
    <location>
        <begin position="175"/>
        <end position="192"/>
    </location>
</feature>
<keyword evidence="2" id="KW-1133">Transmembrane helix</keyword>
<organism evidence="3 4">
    <name type="scientific">Helicobacter typhlonius</name>
    <dbReference type="NCBI Taxonomy" id="76936"/>
    <lineage>
        <taxon>Bacteria</taxon>
        <taxon>Pseudomonadati</taxon>
        <taxon>Campylobacterota</taxon>
        <taxon>Epsilonproteobacteria</taxon>
        <taxon>Campylobacterales</taxon>
        <taxon>Helicobacteraceae</taxon>
        <taxon>Helicobacter</taxon>
    </lineage>
</organism>
<keyword evidence="2" id="KW-0472">Membrane</keyword>
<name>A0A0S4PZ79_9HELI</name>
<feature type="compositionally biased region" description="Basic and acidic residues" evidence="1">
    <location>
        <begin position="419"/>
        <end position="433"/>
    </location>
</feature>
<gene>
    <name evidence="3" type="ORF">BN2458_PEG1841</name>
</gene>
<evidence type="ECO:0000313" key="3">
    <source>
        <dbReference type="EMBL" id="CUU40724.1"/>
    </source>
</evidence>
<proteinExistence type="predicted"/>
<dbReference type="RefSeq" id="WP_231944775.1">
    <property type="nucleotide sequence ID" value="NZ_CAMTKE010000008.1"/>
</dbReference>
<evidence type="ECO:0000256" key="1">
    <source>
        <dbReference type="SAM" id="MobiDB-lite"/>
    </source>
</evidence>
<dbReference type="KEGG" id="hty:BN2458_PEG1841"/>
<keyword evidence="2" id="KW-0812">Transmembrane</keyword>
<feature type="transmembrane region" description="Helical" evidence="2">
    <location>
        <begin position="12"/>
        <end position="33"/>
    </location>
</feature>
<reference evidence="4" key="1">
    <citation type="submission" date="2015-11" db="EMBL/GenBank/DDBJ databases">
        <authorList>
            <person name="Anvar S.Y."/>
        </authorList>
    </citation>
    <scope>NUCLEOTIDE SEQUENCE [LARGE SCALE GENOMIC DNA]</scope>
</reference>
<feature type="transmembrane region" description="Helical" evidence="2">
    <location>
        <begin position="204"/>
        <end position="225"/>
    </location>
</feature>
<evidence type="ECO:0000256" key="2">
    <source>
        <dbReference type="SAM" id="Phobius"/>
    </source>
</evidence>
<dbReference type="GeneID" id="78151975"/>
<sequence>MPNSIFSQDSNLRTNILFCVILCVNLCLLLFAIGGMSIHYKEAAGVFYSNDFVFVIARYCISLFGQNDYALRAPFMLIHACNMFLLYRISRIYLKKPSDALVVVLIYALLPGVMFSALFVIKSGIIIFVTLLCCYYQLKTQKMPYIVMLLALFLDGSFAILFFALFFFALKTKNVLGMFVSLLFFALNLHFLGLDISGIPRNHFMSNLGQMALFFSPLLLVYYCYTLFNALKKQTNILVDIGATSMFFVMLLSIRQEVDLENLFPMSVVALPVAVKQFFSDMRIRLSPFRANYVWRFVVILTFLCAQSFVLYYNKILYLFGTENHFASSRYISKELAHALHDMGISAIGVGSDKLALPLRFYGIEQAQKPYLLPMQNLNEHYENEIPIIYLGKKIASFVVLPSKQSSPMTTTQARLKQKSKDSKKLKAKKLADEVDSTQSLDTPVNLLP</sequence>
<dbReference type="AlphaFoldDB" id="A0A0S4PZ79"/>